<protein>
    <submittedName>
        <fullName evidence="1">Putative baseplate assembly protein</fullName>
    </submittedName>
</protein>
<keyword evidence="2" id="KW-1185">Reference proteome</keyword>
<comment type="caution">
    <text evidence="1">The sequence shown here is derived from an EMBL/GenBank/DDBJ whole genome shotgun (WGS) entry which is preliminary data.</text>
</comment>
<dbReference type="EMBL" id="JACJUD010000005">
    <property type="protein sequence ID" value="MBB2496649.1"/>
    <property type="molecule type" value="Genomic_DNA"/>
</dbReference>
<accession>A0A7W4QBF8</accession>
<dbReference type="InterPro" id="IPR011749">
    <property type="entry name" value="CHP02243"/>
</dbReference>
<dbReference type="NCBIfam" id="TIGR02243">
    <property type="entry name" value="putative baseplate assembly protein"/>
    <property type="match status" value="1"/>
</dbReference>
<gene>
    <name evidence="1" type="ORF">H3H51_16625</name>
</gene>
<dbReference type="RefSeq" id="WP_183090178.1">
    <property type="nucleotide sequence ID" value="NZ_JACJUD010000005.1"/>
</dbReference>
<sequence length="895" mass="96964">MTTSDCGCCSGVKALTPVDGSNPPGQATLHYRVGSHARFRQTQLAGLSSKPALLDLTTRDADDPALALLDAWAGVLDVLSFYQERILNEGFLRTATERRSVLELGRAIGYELRPGVAASTYLAFTLETAPGAPLAAVIAAGSKSQSIPAQDETPQVFETLEPLQARAAWNALEVLNQDEVRPYWGGRTLYLRGQNTQLQPGDALLVIGEERRKDPDNENWDFRRVRRLLVVPPNEPSADPLAGYTVVTLDRPFGSLVHSVQPSQLDPRCYALRSKAALFGQAAPNWKAMPRSLRAAFAGLTETADVPFATYADWPGFNIASVSGSGDAKGRHIHLDGSYPKMVPGSWVVLSVPDYEEVYQVLENADDGRVGFTLGGKSTRLTISGENLTEKFNGHLRDTAVFGESLELPWASRPSSGFIEGNLLHLASLQTELEAGRWLALSGLSIPAIAAHAKVRRRLRNADHLAAVQIERDGKRARITFADGERFDVSLLPVSEVVRIHRNDSIDGRTRLELESPLLNSYLPVSLRINANVAPASHGDSRQMQIQPEILGSGDGSSAFQRFLLKQKPLTYVSAPTPTGTASTLEVRVDGVRWHEEPRISALHADASAYLLRRADDGTVTVQFGDGLHGRRLPSGQMNVEARYRIGIGAEGNLPAGQISLLLSRPLGLKEVVNPIAASGGADPESRDQARRNAPLTVLALERIVSLRDFEDFAAAFAGIGKAQAVWLWNGEGRLVHLTVIGLDGAAITLDSALYRNLATAIDQVRPAHQPLRLEAGVRLGFGLRAKLRVHPDFVSEKVLAAVRAALAEAFGFEARSYGQSLSGSEVVAVMQRVPGVERIDLDRLRLHNGLSTSSVAGPDGRLRARGARWENGQLKPAQLLLIDLDDVLIEELSA</sequence>
<reference evidence="1 2" key="1">
    <citation type="submission" date="2020-08" db="EMBL/GenBank/DDBJ databases">
        <authorList>
            <person name="Kim C.M."/>
        </authorList>
    </citation>
    <scope>NUCLEOTIDE SEQUENCE [LARGE SCALE GENOMIC DNA]</scope>
    <source>
        <strain evidence="1 2">UL070</strain>
    </source>
</reference>
<dbReference type="AlphaFoldDB" id="A0A7W4QBF8"/>
<name>A0A7W4QBF8_9GAMM</name>
<evidence type="ECO:0000313" key="1">
    <source>
        <dbReference type="EMBL" id="MBB2496649.1"/>
    </source>
</evidence>
<dbReference type="Proteomes" id="UP000542720">
    <property type="component" value="Unassembled WGS sequence"/>
</dbReference>
<evidence type="ECO:0000313" key="2">
    <source>
        <dbReference type="Proteomes" id="UP000542720"/>
    </source>
</evidence>
<proteinExistence type="predicted"/>
<organism evidence="1 2">
    <name type="scientific">Aquipseudomonas ullengensis</name>
    <dbReference type="NCBI Taxonomy" id="2759166"/>
    <lineage>
        <taxon>Bacteria</taxon>
        <taxon>Pseudomonadati</taxon>
        <taxon>Pseudomonadota</taxon>
        <taxon>Gammaproteobacteria</taxon>
        <taxon>Pseudomonadales</taxon>
        <taxon>Pseudomonadaceae</taxon>
        <taxon>Aquipseudomonas</taxon>
    </lineage>
</organism>